<protein>
    <recommendedName>
        <fullName evidence="4">Alpha/beta hydrolase</fullName>
    </recommendedName>
</protein>
<feature type="chain" id="PRO_5011475271" description="Alpha/beta hydrolase" evidence="1">
    <location>
        <begin position="22"/>
        <end position="304"/>
    </location>
</feature>
<dbReference type="EMBL" id="FOLL01000001">
    <property type="protein sequence ID" value="SFB78020.1"/>
    <property type="molecule type" value="Genomic_DNA"/>
</dbReference>
<organism evidence="2 3">
    <name type="scientific">Parapedobacter composti</name>
    <dbReference type="NCBI Taxonomy" id="623281"/>
    <lineage>
        <taxon>Bacteria</taxon>
        <taxon>Pseudomonadati</taxon>
        <taxon>Bacteroidota</taxon>
        <taxon>Sphingobacteriia</taxon>
        <taxon>Sphingobacteriales</taxon>
        <taxon>Sphingobacteriaceae</taxon>
        <taxon>Parapedobacter</taxon>
    </lineage>
</organism>
<evidence type="ECO:0000256" key="1">
    <source>
        <dbReference type="SAM" id="SignalP"/>
    </source>
</evidence>
<dbReference type="SUPFAM" id="SSF53474">
    <property type="entry name" value="alpha/beta-Hydrolases"/>
    <property type="match status" value="1"/>
</dbReference>
<dbReference type="PANTHER" id="PTHR35560:SF3">
    <property type="entry name" value="PEPTIDASE S9 PROLYL OLIGOPEPTIDASE CATALYTIC DOMAIN-CONTAINING PROTEIN"/>
    <property type="match status" value="1"/>
</dbReference>
<gene>
    <name evidence="2" type="ORF">SAMN05421747_10162</name>
</gene>
<keyword evidence="1" id="KW-0732">Signal</keyword>
<dbReference type="AlphaFoldDB" id="A0A1I1DZ69"/>
<evidence type="ECO:0000313" key="3">
    <source>
        <dbReference type="Proteomes" id="UP000199577"/>
    </source>
</evidence>
<feature type="signal peptide" evidence="1">
    <location>
        <begin position="1"/>
        <end position="21"/>
    </location>
</feature>
<accession>A0A1I1DZ69</accession>
<dbReference type="RefSeq" id="WP_170845581.1">
    <property type="nucleotide sequence ID" value="NZ_FOLL01000001.1"/>
</dbReference>
<dbReference type="Proteomes" id="UP000199577">
    <property type="component" value="Unassembled WGS sequence"/>
</dbReference>
<sequence length="304" mass="33552">MMCKRLVVVLMVAGTMMTACQEDRTILPDLGMVAVNDLNVAGGGVFDYADYAPLANRPLKVWYFTPHDNPKDAPILFVMHGVDRNGQTYRNNWVNLARQHNVLLIVPEFSTAHYPGSRMYNQGNMFTSGGTPIPEEEWSFSVIEPLFDHVVSEIGGNQTQYHIFGHSAGSQFVSRFLTFKSDLRVNRAICANAGTYTLLDREIGFPYGLSNTGLTDEQIDRVLSRDVVILLGEADTVVDSNLDTSPQANAQGPHRFARGQFFYNHLQEVAAGRNLPLAWQLATVPGVGHSNRLIAPAAMALLTP</sequence>
<name>A0A1I1DZ69_9SPHI</name>
<dbReference type="InterPro" id="IPR029058">
    <property type="entry name" value="AB_hydrolase_fold"/>
</dbReference>
<dbReference type="Gene3D" id="3.40.50.1820">
    <property type="entry name" value="alpha/beta hydrolase"/>
    <property type="match status" value="1"/>
</dbReference>
<evidence type="ECO:0008006" key="4">
    <source>
        <dbReference type="Google" id="ProtNLM"/>
    </source>
</evidence>
<evidence type="ECO:0000313" key="2">
    <source>
        <dbReference type="EMBL" id="SFB78020.1"/>
    </source>
</evidence>
<dbReference type="PROSITE" id="PS51257">
    <property type="entry name" value="PROKAR_LIPOPROTEIN"/>
    <property type="match status" value="1"/>
</dbReference>
<dbReference type="STRING" id="623281.SAMN05421747_10162"/>
<dbReference type="PANTHER" id="PTHR35560">
    <property type="entry name" value="BLL0132 PROTEIN"/>
    <property type="match status" value="1"/>
</dbReference>
<keyword evidence="3" id="KW-1185">Reference proteome</keyword>
<proteinExistence type="predicted"/>
<reference evidence="2 3" key="1">
    <citation type="submission" date="2016-10" db="EMBL/GenBank/DDBJ databases">
        <authorList>
            <person name="de Groot N.N."/>
        </authorList>
    </citation>
    <scope>NUCLEOTIDE SEQUENCE [LARGE SCALE GENOMIC DNA]</scope>
    <source>
        <strain evidence="2 3">DSM 22900</strain>
    </source>
</reference>